<evidence type="ECO:0000313" key="3">
    <source>
        <dbReference type="Proteomes" id="UP000199228"/>
    </source>
</evidence>
<reference evidence="2 3" key="1">
    <citation type="submission" date="2016-10" db="EMBL/GenBank/DDBJ databases">
        <authorList>
            <person name="de Groot N.N."/>
        </authorList>
    </citation>
    <scope>NUCLEOTIDE SEQUENCE [LARGE SCALE GENOMIC DNA]</scope>
    <source>
        <strain evidence="2 3">DSM 3217</strain>
    </source>
</reference>
<organism evidence="2 3">
    <name type="scientific">Eubacterium oxidoreducens</name>
    <dbReference type="NCBI Taxonomy" id="1732"/>
    <lineage>
        <taxon>Bacteria</taxon>
        <taxon>Bacillati</taxon>
        <taxon>Bacillota</taxon>
        <taxon>Clostridia</taxon>
        <taxon>Eubacteriales</taxon>
        <taxon>Eubacteriaceae</taxon>
        <taxon>Eubacterium</taxon>
    </lineage>
</organism>
<protein>
    <recommendedName>
        <fullName evidence="1">SMEK domain-containing protein</fullName>
    </recommendedName>
</protein>
<dbReference type="OrthoDB" id="1946806at2"/>
<dbReference type="Pfam" id="PF21941">
    <property type="entry name" value="SMEK_N"/>
    <property type="match status" value="1"/>
</dbReference>
<dbReference type="InterPro" id="IPR027417">
    <property type="entry name" value="P-loop_NTPase"/>
</dbReference>
<dbReference type="InterPro" id="IPR047740">
    <property type="entry name" value="SMEK_dom"/>
</dbReference>
<dbReference type="STRING" id="1732.SAMN02910417_02507"/>
<dbReference type="RefSeq" id="WP_090174697.1">
    <property type="nucleotide sequence ID" value="NZ_FMXR01000022.1"/>
</dbReference>
<evidence type="ECO:0000313" key="2">
    <source>
        <dbReference type="EMBL" id="SDB33908.1"/>
    </source>
</evidence>
<dbReference type="SUPFAM" id="SSF52540">
    <property type="entry name" value="P-loop containing nucleoside triphosphate hydrolases"/>
    <property type="match status" value="1"/>
</dbReference>
<evidence type="ECO:0000259" key="1">
    <source>
        <dbReference type="Pfam" id="PF21941"/>
    </source>
</evidence>
<dbReference type="EMBL" id="FMXR01000022">
    <property type="protein sequence ID" value="SDB33908.1"/>
    <property type="molecule type" value="Genomic_DNA"/>
</dbReference>
<name>A0A1G6CLY8_EUBOX</name>
<sequence length="1581" mass="184930">MKNSADRMNYIAEYIASYKNKIELLNKQGLFDNATLFELFAEKVCALWFGQAFYNLNVDKANYPYVDLISEDGNIFIQVSTNKDIPTKIKSTLEKIRDRNKPESKSISYVYFFVLGNESQKRVKDFSGKDKIGNIEFNAAENLITADRVLNKAKNELDFQIALYDLLKKDSEAIKNIADRLAVIMNTSKELMDLNIDGLINGEYEIDRTNIIEKIKACDSKYIFIDGTAGSGKSALCKKLLQDNEYVLYVRAEKIADVNSIDELWNINLEESLKLLNGKRLIIYIDALEFIADLPKTKMDILQELYIVASKHKDVFVLSSCRTSDKAAFLKIENMFSVKNFTVDLLNDVQLSRVCEKYNVIKTLAKQNGYSQLLRTPFYLNLIISKVKNPNEISDINEFRNLVWEKVICLDGIDLPRNIQKKDVQNAVISIVTKRATDFLTGIYIDEVGTEIFKILQSHGIITMCDENRIRLKYDIFEDICFEKMLDKYYVDCRGDYSVFFSNVNSLGKCSYRRYQIWIENKLFTKNNREAFLYSILNTESTPEDWKYQTIIGIVKSDFCSEFFSEHELQLSFNVLNEFIKLTNLFAFEASIIPLKYDNVYLKHKPIGKGRENLIKIVFKSNKYKEKDLLQYIEKLCIDYPGTSDIDPEAARCACIILEYFLEEAMKQEKADYYVDENRLTKYLSAIYCMAEYSIEWIRSFWNSISEDYLSRDRKRGHIADIIIKYTMKNTTVGLAKYLPNELCNLADVYWFTKRRIDENSFIYRGIDDDINEKMGFSEKGSSYHFDFEKITDNSFLYMICTYGYWIALDWLIEKTNYITLQLQEHNKEAVDELELLINGIDEKKKYFYNPEFWLVGSQENRVHTLISDAIYIFSDTTIVFMKALTVSERIDFLSKIKRQILEKSNNIMPLTIIDRMGCEYSKSIPGYAICLASSMELIYLDMQRASQLRPNAERDLLEKQLLLTVGIPELKKRYIFDSKKVSTLQEYMCNMQLISDKELNDRIYEILDYLYFKYPNCGDTANCNLQVQKMDLRRFQIKHVTNDIYALEPEIEGEAKKIVVENEKSNYVVSQAEFGDIITSVAEALNNQSLSTDDCVAAIDQMLNLSKKADVHYQIENFTYTFMAYALSKKDLSFEKRSKYCDIWLNGVESLFKNDTFSCEPVLAKVFFSQVDNELKDDTCRRLKTIMINCLLYRGQQGIINHMARYLKEYLCTNKILAKKIFNTVVAISKNEMKQYKYDESIIRDRNKEYKYIPNRQSRPFIFSDKPKRDNKYEDKRKEAIEKLLLSDNDVTYQNWNISDYNLSTLCYVANCGLDLDDDDFNSLLNMILIEIIDVIHEVRDYHEFLDVYAISEVEGFFEKKLSYDDNYDKALSILFDNVDFEKFKYESFKMYKKIAGMVMCTYFDSYNNERARKRCQCVIESIEEKLQTIKVEYARKELTGMLLLTTEGMYMADWNKCNSHFSYADKTFLNQLWGKYAHLHFKDYIMVLYQFHISELLPQVLISLSSCVDYLKEDEQDFNKKVSESEFVINEIITKAYLDYSDEIKANLELTAAYENILKCLIDANLESAAVLLDDFRVH</sequence>
<feature type="domain" description="SMEK" evidence="1">
    <location>
        <begin position="10"/>
        <end position="153"/>
    </location>
</feature>
<dbReference type="NCBIfam" id="NF033859">
    <property type="entry name" value="SMEK_N"/>
    <property type="match status" value="1"/>
</dbReference>
<proteinExistence type="predicted"/>
<gene>
    <name evidence="2" type="ORF">SAMN02910417_02507</name>
</gene>
<accession>A0A1G6CLY8</accession>
<keyword evidence="3" id="KW-1185">Reference proteome</keyword>
<dbReference type="Proteomes" id="UP000199228">
    <property type="component" value="Unassembled WGS sequence"/>
</dbReference>